<keyword evidence="4" id="KW-1185">Reference proteome</keyword>
<feature type="chain" id="PRO_5040431888" evidence="2">
    <location>
        <begin position="19"/>
        <end position="232"/>
    </location>
</feature>
<evidence type="ECO:0000256" key="1">
    <source>
        <dbReference type="SAM" id="MobiDB-lite"/>
    </source>
</evidence>
<feature type="compositionally biased region" description="Basic and acidic residues" evidence="1">
    <location>
        <begin position="130"/>
        <end position="156"/>
    </location>
</feature>
<keyword evidence="2" id="KW-0732">Signal</keyword>
<sequence>MKFSSSTIAAIVATGVLASPAPKAVADGNSLLVPPYNLGARSVDNHDRDSLKDKDTVEFCGLENGKRKCHVEVKADKKCYNLDDWWKGGKFKTSSFQSATDKEILCEMYRGNDCSDKASSIFNFADLEAKSSDDGKKGDSEKNDDNKDDDRDDRQMKMKSRKRDGDKKDDDEKNEDKKDEDKKDEDKKDEDKKNEEKKDEGKKDEDKKDGDGKDGEKSSFDDSIRSLKCDRQ</sequence>
<dbReference type="AlphaFoldDB" id="A0A9N9L7P5"/>
<feature type="signal peptide" evidence="2">
    <location>
        <begin position="1"/>
        <end position="18"/>
    </location>
</feature>
<dbReference type="OrthoDB" id="10429164at2759"/>
<organism evidence="3 4">
    <name type="scientific">Hymenoscyphus fraxineus</name>
    <dbReference type="NCBI Taxonomy" id="746836"/>
    <lineage>
        <taxon>Eukaryota</taxon>
        <taxon>Fungi</taxon>
        <taxon>Dikarya</taxon>
        <taxon>Ascomycota</taxon>
        <taxon>Pezizomycotina</taxon>
        <taxon>Leotiomycetes</taxon>
        <taxon>Helotiales</taxon>
        <taxon>Helotiaceae</taxon>
        <taxon>Hymenoscyphus</taxon>
    </lineage>
</organism>
<evidence type="ECO:0000256" key="2">
    <source>
        <dbReference type="SAM" id="SignalP"/>
    </source>
</evidence>
<reference evidence="3" key="1">
    <citation type="submission" date="2021-07" db="EMBL/GenBank/DDBJ databases">
        <authorList>
            <person name="Durling M."/>
        </authorList>
    </citation>
    <scope>NUCLEOTIDE SEQUENCE</scope>
</reference>
<proteinExistence type="predicted"/>
<comment type="caution">
    <text evidence="3">The sequence shown here is derived from an EMBL/GenBank/DDBJ whole genome shotgun (WGS) entry which is preliminary data.</text>
</comment>
<feature type="region of interest" description="Disordered" evidence="1">
    <location>
        <begin position="130"/>
        <end position="232"/>
    </location>
</feature>
<evidence type="ECO:0000313" key="3">
    <source>
        <dbReference type="EMBL" id="CAG8961781.1"/>
    </source>
</evidence>
<accession>A0A9N9L7P5</accession>
<evidence type="ECO:0000313" key="4">
    <source>
        <dbReference type="Proteomes" id="UP000696280"/>
    </source>
</evidence>
<feature type="compositionally biased region" description="Basic and acidic residues" evidence="1">
    <location>
        <begin position="163"/>
        <end position="232"/>
    </location>
</feature>
<protein>
    <submittedName>
        <fullName evidence="3">Uncharacterized protein</fullName>
    </submittedName>
</protein>
<name>A0A9N9L7P5_9HELO</name>
<gene>
    <name evidence="3" type="ORF">HYFRA_00006324</name>
</gene>
<dbReference type="EMBL" id="CAJVRL010000115">
    <property type="protein sequence ID" value="CAG8961781.1"/>
    <property type="molecule type" value="Genomic_DNA"/>
</dbReference>
<dbReference type="Proteomes" id="UP000696280">
    <property type="component" value="Unassembled WGS sequence"/>
</dbReference>